<name>A0A498Q040_9MYCO</name>
<evidence type="ECO:0000256" key="3">
    <source>
        <dbReference type="SAM" id="MobiDB-lite"/>
    </source>
</evidence>
<dbReference type="OrthoDB" id="4734718at2"/>
<dbReference type="EMBL" id="UPHQ01000091">
    <property type="protein sequence ID" value="VBA38324.1"/>
    <property type="molecule type" value="Genomic_DNA"/>
</dbReference>
<evidence type="ECO:0000259" key="4">
    <source>
        <dbReference type="PROSITE" id="PS51900"/>
    </source>
</evidence>
<gene>
    <name evidence="5" type="ORF">LAUMK13_02065</name>
</gene>
<dbReference type="AlphaFoldDB" id="A0A498Q040"/>
<reference evidence="5 6" key="1">
    <citation type="submission" date="2018-09" db="EMBL/GenBank/DDBJ databases">
        <authorList>
            <person name="Tagini F."/>
        </authorList>
    </citation>
    <scope>NUCLEOTIDE SEQUENCE [LARGE SCALE GENOMIC DNA]</scope>
    <source>
        <strain evidence="5 6">MK13</strain>
    </source>
</reference>
<proteinExistence type="predicted"/>
<accession>A0A498Q040</accession>
<dbReference type="InterPro" id="IPR010998">
    <property type="entry name" value="Integrase_recombinase_N"/>
</dbReference>
<evidence type="ECO:0000256" key="2">
    <source>
        <dbReference type="PROSITE-ProRule" id="PRU01248"/>
    </source>
</evidence>
<feature type="domain" description="Core-binding (CB)" evidence="4">
    <location>
        <begin position="107"/>
        <end position="189"/>
    </location>
</feature>
<dbReference type="SUPFAM" id="SSF56349">
    <property type="entry name" value="DNA breaking-rejoining enzymes"/>
    <property type="match status" value="1"/>
</dbReference>
<protein>
    <recommendedName>
        <fullName evidence="4">Core-binding (CB) domain-containing protein</fullName>
    </recommendedName>
</protein>
<dbReference type="PROSITE" id="PS51900">
    <property type="entry name" value="CB"/>
    <property type="match status" value="1"/>
</dbReference>
<evidence type="ECO:0000256" key="1">
    <source>
        <dbReference type="ARBA" id="ARBA00023125"/>
    </source>
</evidence>
<sequence length="351" mass="38445">MSVVSRVRVIGPLGPYAREFAAELEAWGYTPLSASNQLRLMAHLSSWLAAEGLDLGELNDEVLQAFLAHRSAQGYTCWLSLRGLAPLLGWLRSRGVVPGSRPAVRSGPAEDVLAEYRAYLAGERGLVARTVRGYETEARLFLTRTGGGDLHDLSAGDVTAFVVDQCTARSTGSAKTLVTVLRSLLRWLLLTGRIDGDLAQVVPGVAGWRTTFWGWREKQLPDGTLILTSPSGHTYVTTPGSALLFPSLCYAVGGMPAPEAQTPDPDYCADRAAMMPKRRQARAQDRAYRVATERRHNQMARETRRSIGKKHISVRNMVSETGSHRPSSDVSSLTRYRTNVRIESSAGPVRR</sequence>
<keyword evidence="1 2" id="KW-0238">DNA-binding</keyword>
<feature type="compositionally biased region" description="Polar residues" evidence="3">
    <location>
        <begin position="328"/>
        <end position="337"/>
    </location>
</feature>
<dbReference type="InterPro" id="IPR011010">
    <property type="entry name" value="DNA_brk_join_enz"/>
</dbReference>
<keyword evidence="6" id="KW-1185">Reference proteome</keyword>
<evidence type="ECO:0000313" key="5">
    <source>
        <dbReference type="EMBL" id="VBA38324.1"/>
    </source>
</evidence>
<dbReference type="Gene3D" id="1.10.150.130">
    <property type="match status" value="1"/>
</dbReference>
<dbReference type="RefSeq" id="WP_099194110.1">
    <property type="nucleotide sequence ID" value="NZ_UPHQ01000091.1"/>
</dbReference>
<evidence type="ECO:0000313" key="6">
    <source>
        <dbReference type="Proteomes" id="UP000267289"/>
    </source>
</evidence>
<organism evidence="5 6">
    <name type="scientific">Mycobacterium innocens</name>
    <dbReference type="NCBI Taxonomy" id="2341083"/>
    <lineage>
        <taxon>Bacteria</taxon>
        <taxon>Bacillati</taxon>
        <taxon>Actinomycetota</taxon>
        <taxon>Actinomycetes</taxon>
        <taxon>Mycobacteriales</taxon>
        <taxon>Mycobacteriaceae</taxon>
        <taxon>Mycobacterium</taxon>
    </lineage>
</organism>
<feature type="region of interest" description="Disordered" evidence="3">
    <location>
        <begin position="318"/>
        <end position="351"/>
    </location>
</feature>
<dbReference type="GO" id="GO:0003677">
    <property type="term" value="F:DNA binding"/>
    <property type="evidence" value="ECO:0007669"/>
    <property type="project" value="UniProtKB-UniRule"/>
</dbReference>
<dbReference type="Proteomes" id="UP000267289">
    <property type="component" value="Unassembled WGS sequence"/>
</dbReference>
<dbReference type="InterPro" id="IPR044068">
    <property type="entry name" value="CB"/>
</dbReference>